<evidence type="ECO:0000256" key="1">
    <source>
        <dbReference type="ARBA" id="ARBA00001946"/>
    </source>
</evidence>
<evidence type="ECO:0000256" key="4">
    <source>
        <dbReference type="ARBA" id="ARBA00022801"/>
    </source>
</evidence>
<organism evidence="10 11">
    <name type="scientific">Handelsmanbacteria sp. (strain RIFCSPLOWO2_12_FULL_64_10)</name>
    <dbReference type="NCBI Taxonomy" id="1817868"/>
    <lineage>
        <taxon>Bacteria</taxon>
        <taxon>Candidatus Handelsmaniibacteriota</taxon>
    </lineage>
</organism>
<comment type="function">
    <text evidence="8">This enzyme is involved in nucleotide metabolism: it produces dUMP, the immediate precursor of thymidine nucleotides and it decreases the intracellular concentration of dUTP so that uracil cannot be incorporated into DNA.</text>
</comment>
<dbReference type="InterPro" id="IPR033704">
    <property type="entry name" value="dUTPase_trimeric"/>
</dbReference>
<keyword evidence="6 8" id="KW-0546">Nucleotide metabolism</keyword>
<dbReference type="Pfam" id="PF00692">
    <property type="entry name" value="dUTPase"/>
    <property type="match status" value="1"/>
</dbReference>
<dbReference type="FunFam" id="2.70.40.10:FF:000008">
    <property type="entry name" value="Deoxyuridine 5'-triphosphate nucleotidohydrolase"/>
    <property type="match status" value="1"/>
</dbReference>
<dbReference type="CDD" id="cd07557">
    <property type="entry name" value="trimeric_dUTPase"/>
    <property type="match status" value="1"/>
</dbReference>
<evidence type="ECO:0000256" key="2">
    <source>
        <dbReference type="ARBA" id="ARBA00006581"/>
    </source>
</evidence>
<evidence type="ECO:0000313" key="11">
    <source>
        <dbReference type="Proteomes" id="UP000178606"/>
    </source>
</evidence>
<comment type="caution">
    <text evidence="8">Lacks conserved residue(s) required for the propagation of feature annotation.</text>
</comment>
<dbReference type="GO" id="GO:0004170">
    <property type="term" value="F:dUTP diphosphatase activity"/>
    <property type="evidence" value="ECO:0007669"/>
    <property type="project" value="UniProtKB-UniRule"/>
</dbReference>
<accession>A0A1F6D0D1</accession>
<feature type="domain" description="dUTPase-like" evidence="9">
    <location>
        <begin position="12"/>
        <end position="141"/>
    </location>
</feature>
<dbReference type="GO" id="GO:0000287">
    <property type="term" value="F:magnesium ion binding"/>
    <property type="evidence" value="ECO:0007669"/>
    <property type="project" value="UniProtKB-UniRule"/>
</dbReference>
<dbReference type="InterPro" id="IPR036157">
    <property type="entry name" value="dUTPase-like_sf"/>
</dbReference>
<dbReference type="SUPFAM" id="SSF51283">
    <property type="entry name" value="dUTPase-like"/>
    <property type="match status" value="1"/>
</dbReference>
<comment type="cofactor">
    <cofactor evidence="1 8">
        <name>Mg(2+)</name>
        <dbReference type="ChEBI" id="CHEBI:18420"/>
    </cofactor>
</comment>
<evidence type="ECO:0000313" key="10">
    <source>
        <dbReference type="EMBL" id="OGG54878.1"/>
    </source>
</evidence>
<evidence type="ECO:0000256" key="6">
    <source>
        <dbReference type="ARBA" id="ARBA00023080"/>
    </source>
</evidence>
<feature type="binding site" evidence="8">
    <location>
        <position position="75"/>
    </location>
    <ligand>
        <name>substrate</name>
    </ligand>
</feature>
<dbReference type="InterPro" id="IPR029054">
    <property type="entry name" value="dUTPase-like"/>
</dbReference>
<dbReference type="EC" id="3.6.1.23" evidence="8"/>
<comment type="caution">
    <text evidence="10">The sequence shown here is derived from an EMBL/GenBank/DDBJ whole genome shotgun (WGS) entry which is preliminary data.</text>
</comment>
<comment type="catalytic activity">
    <reaction evidence="7 8">
        <text>dUTP + H2O = dUMP + diphosphate + H(+)</text>
        <dbReference type="Rhea" id="RHEA:10248"/>
        <dbReference type="ChEBI" id="CHEBI:15377"/>
        <dbReference type="ChEBI" id="CHEBI:15378"/>
        <dbReference type="ChEBI" id="CHEBI:33019"/>
        <dbReference type="ChEBI" id="CHEBI:61555"/>
        <dbReference type="ChEBI" id="CHEBI:246422"/>
        <dbReference type="EC" id="3.6.1.23"/>
    </reaction>
</comment>
<evidence type="ECO:0000259" key="9">
    <source>
        <dbReference type="Pfam" id="PF00692"/>
    </source>
</evidence>
<keyword evidence="4 8" id="KW-0378">Hydrolase</keyword>
<evidence type="ECO:0000256" key="8">
    <source>
        <dbReference type="HAMAP-Rule" id="MF_00116"/>
    </source>
</evidence>
<feature type="binding site" evidence="8">
    <location>
        <begin position="79"/>
        <end position="81"/>
    </location>
    <ligand>
        <name>substrate</name>
    </ligand>
</feature>
<dbReference type="NCBIfam" id="NF001862">
    <property type="entry name" value="PRK00601.1"/>
    <property type="match status" value="1"/>
</dbReference>
<evidence type="ECO:0000256" key="7">
    <source>
        <dbReference type="ARBA" id="ARBA00047686"/>
    </source>
</evidence>
<keyword evidence="3 8" id="KW-0479">Metal-binding</keyword>
<dbReference type="HAMAP" id="MF_00116">
    <property type="entry name" value="dUTPase_bact"/>
    <property type="match status" value="1"/>
</dbReference>
<evidence type="ECO:0000256" key="5">
    <source>
        <dbReference type="ARBA" id="ARBA00022842"/>
    </source>
</evidence>
<proteinExistence type="inferred from homology"/>
<name>A0A1F6D0D1_HANXR</name>
<comment type="similarity">
    <text evidence="2 8">Belongs to the dUTPase family.</text>
</comment>
<evidence type="ECO:0000256" key="3">
    <source>
        <dbReference type="ARBA" id="ARBA00022723"/>
    </source>
</evidence>
<dbReference type="EMBL" id="MFKF01000093">
    <property type="protein sequence ID" value="OGG54878.1"/>
    <property type="molecule type" value="Genomic_DNA"/>
</dbReference>
<dbReference type="InterPro" id="IPR008181">
    <property type="entry name" value="dUTPase"/>
</dbReference>
<sequence>MQVKVQKLRPHAIVPDYAHPGDAGVDLFAAEDHILKPGERALAPTGIAVAIPDGYEGQVRPKSGLALKQGLSIVNTPGTVDAGYRGEVGVILINLGQETVSIRRGQKIAQMVFTKVERARLEIVEKLDETPRGSGGFGSTGV</sequence>
<keyword evidence="5 8" id="KW-0460">Magnesium</keyword>
<dbReference type="AlphaFoldDB" id="A0A1F6D0D1"/>
<dbReference type="GO" id="GO:0046081">
    <property type="term" value="P:dUTP catabolic process"/>
    <property type="evidence" value="ECO:0007669"/>
    <property type="project" value="InterPro"/>
</dbReference>
<dbReference type="PANTHER" id="PTHR11241:SF0">
    <property type="entry name" value="DEOXYURIDINE 5'-TRIPHOSPHATE NUCLEOTIDOHYDROLASE"/>
    <property type="match status" value="1"/>
</dbReference>
<dbReference type="Gene3D" id="2.70.40.10">
    <property type="match status" value="1"/>
</dbReference>
<dbReference type="UniPathway" id="UPA00610">
    <property type="reaction ID" value="UER00666"/>
</dbReference>
<dbReference type="NCBIfam" id="TIGR00576">
    <property type="entry name" value="dut"/>
    <property type="match status" value="1"/>
</dbReference>
<gene>
    <name evidence="8" type="primary">dut</name>
    <name evidence="10" type="ORF">A3F84_13165</name>
</gene>
<dbReference type="Proteomes" id="UP000178606">
    <property type="component" value="Unassembled WGS sequence"/>
</dbReference>
<dbReference type="GO" id="GO:0006226">
    <property type="term" value="P:dUMP biosynthetic process"/>
    <property type="evidence" value="ECO:0007669"/>
    <property type="project" value="UniProtKB-UniRule"/>
</dbReference>
<dbReference type="PANTHER" id="PTHR11241">
    <property type="entry name" value="DEOXYURIDINE 5'-TRIPHOSPHATE NUCLEOTIDOHYDROLASE"/>
    <property type="match status" value="1"/>
</dbReference>
<reference evidence="10 11" key="1">
    <citation type="journal article" date="2016" name="Nat. Commun.">
        <title>Thousands of microbial genomes shed light on interconnected biogeochemical processes in an aquifer system.</title>
        <authorList>
            <person name="Anantharaman K."/>
            <person name="Brown C.T."/>
            <person name="Hug L.A."/>
            <person name="Sharon I."/>
            <person name="Castelle C.J."/>
            <person name="Probst A.J."/>
            <person name="Thomas B.C."/>
            <person name="Singh A."/>
            <person name="Wilkins M.J."/>
            <person name="Karaoz U."/>
            <person name="Brodie E.L."/>
            <person name="Williams K.H."/>
            <person name="Hubbard S.S."/>
            <person name="Banfield J.F."/>
        </authorList>
    </citation>
    <scope>NUCLEOTIDE SEQUENCE [LARGE SCALE GENOMIC DNA]</scope>
    <source>
        <strain evidence="11">RIFCSPLOWO2_12_FULL_64_10</strain>
    </source>
</reference>
<protein>
    <recommendedName>
        <fullName evidence="8">Deoxyuridine 5'-triphosphate nucleotidohydrolase</fullName>
        <shortName evidence="8">dUTPase</shortName>
        <ecNumber evidence="8">3.6.1.23</ecNumber>
    </recommendedName>
    <alternativeName>
        <fullName evidence="8">dUTP pyrophosphatase</fullName>
    </alternativeName>
</protein>
<comment type="pathway">
    <text evidence="8">Pyrimidine metabolism; dUMP biosynthesis; dUMP from dCTP (dUTP route): step 2/2.</text>
</comment>